<evidence type="ECO:0000256" key="6">
    <source>
        <dbReference type="ARBA" id="ARBA00022833"/>
    </source>
</evidence>
<dbReference type="Pfam" id="PF06203">
    <property type="entry name" value="CCT"/>
    <property type="match status" value="1"/>
</dbReference>
<feature type="region of interest" description="Disordered" evidence="10">
    <location>
        <begin position="228"/>
        <end position="248"/>
    </location>
</feature>
<dbReference type="PANTHER" id="PTHR31717">
    <property type="entry name" value="ZINC FINGER PROTEIN CONSTANS-LIKE 10"/>
    <property type="match status" value="1"/>
</dbReference>
<keyword evidence="4" id="KW-0677">Repeat</keyword>
<evidence type="ECO:0000256" key="1">
    <source>
        <dbReference type="ARBA" id="ARBA00004123"/>
    </source>
</evidence>
<feature type="domain" description="B box-type" evidence="11">
    <location>
        <begin position="1"/>
        <end position="47"/>
    </location>
</feature>
<dbReference type="PROSITE" id="PS51017">
    <property type="entry name" value="CCT"/>
    <property type="match status" value="1"/>
</dbReference>
<reference evidence="13" key="1">
    <citation type="submission" date="2019-12" db="EMBL/GenBank/DDBJ databases">
        <authorList>
            <person name="Scholes J."/>
        </authorList>
    </citation>
    <scope>NUCLEOTIDE SEQUENCE</scope>
</reference>
<sequence>MGYICDFCGEQRPVVYCRSDEASLCLSCDRKVHSANALSRRHSRTLVCDWCCRQPALIRCAEEQKSLCECCDWTCRVSSGHMGTAHTRQPVSCYSGCPTDNELFMVWPFLVDLLFLLGDDSDCEQRMSLMSISDDTWGTSGLNKATPWMQPFKPPDYGLTNVDVAAGASSSVTGKETAGYEGAGIYGNMDEADLSIENCEELFAEALNNPGQVFDNNGIEGIFRPTDVSGSGTQDASIAQETPPPEGFKIKPACSNAASADSMTSCKTDPNIYFPSQRQSGISFSGPTGESSVGDYDCKTFPGPESSIAPSSRSDAVMRYKEKKKSRKFEKQVRYASRKDRADVRKRVKGRFVKAGDAYDYDSLSQSRSC</sequence>
<name>A0A9N7NVN9_STRHE</name>
<feature type="region of interest" description="Disordered" evidence="10">
    <location>
        <begin position="302"/>
        <end position="342"/>
    </location>
</feature>
<keyword evidence="5 8" id="KW-0863">Zinc-finger</keyword>
<proteinExistence type="inferred from homology"/>
<keyword evidence="3" id="KW-0479">Metal-binding</keyword>
<evidence type="ECO:0000256" key="8">
    <source>
        <dbReference type="PROSITE-ProRule" id="PRU00024"/>
    </source>
</evidence>
<evidence type="ECO:0000256" key="7">
    <source>
        <dbReference type="ARBA" id="ARBA00023242"/>
    </source>
</evidence>
<dbReference type="PANTHER" id="PTHR31717:SF131">
    <property type="entry name" value="ZINC FINGER PROTEIN CONSTANS-LIKE 9"/>
    <property type="match status" value="1"/>
</dbReference>
<comment type="caution">
    <text evidence="13">The sequence shown here is derived from an EMBL/GenBank/DDBJ whole genome shotgun (WGS) entry which is preliminary data.</text>
</comment>
<evidence type="ECO:0000256" key="5">
    <source>
        <dbReference type="ARBA" id="ARBA00022771"/>
    </source>
</evidence>
<feature type="compositionally biased region" description="Basic and acidic residues" evidence="10">
    <location>
        <begin position="329"/>
        <end position="342"/>
    </location>
</feature>
<dbReference type="GO" id="GO:0005634">
    <property type="term" value="C:nucleus"/>
    <property type="evidence" value="ECO:0007669"/>
    <property type="project" value="UniProtKB-SubCell"/>
</dbReference>
<keyword evidence="14" id="KW-1185">Reference proteome</keyword>
<dbReference type="PROSITE" id="PS50119">
    <property type="entry name" value="ZF_BBOX"/>
    <property type="match status" value="1"/>
</dbReference>
<comment type="subcellular location">
    <subcellularLocation>
        <location evidence="1 9">Nucleus</location>
    </subcellularLocation>
</comment>
<evidence type="ECO:0000256" key="3">
    <source>
        <dbReference type="ARBA" id="ARBA00022723"/>
    </source>
</evidence>
<evidence type="ECO:0000313" key="14">
    <source>
        <dbReference type="Proteomes" id="UP001153555"/>
    </source>
</evidence>
<organism evidence="13 14">
    <name type="scientific">Striga hermonthica</name>
    <name type="common">Purple witchweed</name>
    <name type="synonym">Buchnera hermonthica</name>
    <dbReference type="NCBI Taxonomy" id="68872"/>
    <lineage>
        <taxon>Eukaryota</taxon>
        <taxon>Viridiplantae</taxon>
        <taxon>Streptophyta</taxon>
        <taxon>Embryophyta</taxon>
        <taxon>Tracheophyta</taxon>
        <taxon>Spermatophyta</taxon>
        <taxon>Magnoliopsida</taxon>
        <taxon>eudicotyledons</taxon>
        <taxon>Gunneridae</taxon>
        <taxon>Pentapetalae</taxon>
        <taxon>asterids</taxon>
        <taxon>lamiids</taxon>
        <taxon>Lamiales</taxon>
        <taxon>Orobanchaceae</taxon>
        <taxon>Buchnereae</taxon>
        <taxon>Striga</taxon>
    </lineage>
</organism>
<evidence type="ECO:0000256" key="4">
    <source>
        <dbReference type="ARBA" id="ARBA00022737"/>
    </source>
</evidence>
<dbReference type="InterPro" id="IPR049808">
    <property type="entry name" value="CONSTANS-like_Bbox1"/>
</dbReference>
<dbReference type="SMART" id="SM00336">
    <property type="entry name" value="BBOX"/>
    <property type="match status" value="1"/>
</dbReference>
<evidence type="ECO:0000256" key="9">
    <source>
        <dbReference type="PROSITE-ProRule" id="PRU00357"/>
    </source>
</evidence>
<dbReference type="AlphaFoldDB" id="A0A9N7NVN9"/>
<comment type="similarity">
    <text evidence="2">Belongs to the CONSTANS family.</text>
</comment>
<dbReference type="OrthoDB" id="153872at2759"/>
<gene>
    <name evidence="13" type="ORF">SHERM_04076</name>
</gene>
<evidence type="ECO:0000256" key="2">
    <source>
        <dbReference type="ARBA" id="ARBA00010024"/>
    </source>
</evidence>
<evidence type="ECO:0000259" key="11">
    <source>
        <dbReference type="PROSITE" id="PS50119"/>
    </source>
</evidence>
<dbReference type="CDD" id="cd19821">
    <property type="entry name" value="Bbox1_BBX-like"/>
    <property type="match status" value="1"/>
</dbReference>
<feature type="compositionally biased region" description="Polar residues" evidence="10">
    <location>
        <begin position="228"/>
        <end position="240"/>
    </location>
</feature>
<dbReference type="GO" id="GO:0008270">
    <property type="term" value="F:zinc ion binding"/>
    <property type="evidence" value="ECO:0007669"/>
    <property type="project" value="UniProtKB-KW"/>
</dbReference>
<dbReference type="InterPro" id="IPR010402">
    <property type="entry name" value="CCT_domain"/>
</dbReference>
<keyword evidence="7 9" id="KW-0539">Nucleus</keyword>
<accession>A0A9N7NVN9</accession>
<evidence type="ECO:0000313" key="13">
    <source>
        <dbReference type="EMBL" id="CAA0837060.1"/>
    </source>
</evidence>
<evidence type="ECO:0000259" key="12">
    <source>
        <dbReference type="PROSITE" id="PS51017"/>
    </source>
</evidence>
<evidence type="ECO:0000256" key="10">
    <source>
        <dbReference type="SAM" id="MobiDB-lite"/>
    </source>
</evidence>
<feature type="domain" description="CCT" evidence="12">
    <location>
        <begin position="313"/>
        <end position="355"/>
    </location>
</feature>
<dbReference type="EMBL" id="CACSLK010030184">
    <property type="protein sequence ID" value="CAA0837060.1"/>
    <property type="molecule type" value="Genomic_DNA"/>
</dbReference>
<dbReference type="GO" id="GO:0006355">
    <property type="term" value="P:regulation of DNA-templated transcription"/>
    <property type="evidence" value="ECO:0007669"/>
    <property type="project" value="UniProtKB-ARBA"/>
</dbReference>
<keyword evidence="6" id="KW-0862">Zinc</keyword>
<protein>
    <submittedName>
        <fullName evidence="13">Zinc finger protein CONSTANS-LIKE 10</fullName>
    </submittedName>
</protein>
<dbReference type="InterPro" id="IPR000315">
    <property type="entry name" value="Znf_B-box"/>
</dbReference>
<dbReference type="Proteomes" id="UP001153555">
    <property type="component" value="Unassembled WGS sequence"/>
</dbReference>